<dbReference type="SUPFAM" id="SSF100950">
    <property type="entry name" value="NagB/RpiA/CoA transferase-like"/>
    <property type="match status" value="1"/>
</dbReference>
<dbReference type="Pfam" id="PF01182">
    <property type="entry name" value="Glucosamine_iso"/>
    <property type="match status" value="1"/>
</dbReference>
<dbReference type="PANTHER" id="PTHR11280">
    <property type="entry name" value="GLUCOSAMINE-6-PHOSPHATE ISOMERASE"/>
    <property type="match status" value="1"/>
</dbReference>
<dbReference type="InterPro" id="IPR006148">
    <property type="entry name" value="Glc/Gal-6P_isomerase"/>
</dbReference>
<dbReference type="EC" id="3.5.99.6" evidence="3"/>
<feature type="active site" description="For ring-opening step" evidence="3">
    <location>
        <position position="143"/>
    </location>
</feature>
<comment type="similarity">
    <text evidence="3">Belongs to the glucosamine/galactosamine-6-phosphate isomerase family. NagB subfamily.</text>
</comment>
<comment type="caution">
    <text evidence="3">Lacks conserved residue(s) required for the propagation of feature annotation.</text>
</comment>
<evidence type="ECO:0000256" key="3">
    <source>
        <dbReference type="HAMAP-Rule" id="MF_01241"/>
    </source>
</evidence>
<comment type="function">
    <text evidence="3">Catalyzes the reversible isomerization-deamination of glucosamine 6-phosphate (GlcN6P) to form fructose 6-phosphate (Fru6P) and ammonium ion.</text>
</comment>
<feature type="active site" description="Proton acceptor; for enolization step" evidence="3">
    <location>
        <position position="67"/>
    </location>
</feature>
<reference evidence="5 6" key="1">
    <citation type="submission" date="2022-01" db="EMBL/GenBank/DDBJ databases">
        <title>Collection of gut derived symbiotic bacterial strains cultured from healthy donors.</title>
        <authorList>
            <person name="Lin H."/>
            <person name="Kohout C."/>
            <person name="Waligurski E."/>
            <person name="Pamer E.G."/>
        </authorList>
    </citation>
    <scope>NUCLEOTIDE SEQUENCE [LARGE SCALE GENOMIC DNA]</scope>
    <source>
        <strain evidence="5 6">DFI.7.58</strain>
    </source>
</reference>
<dbReference type="Gene3D" id="3.40.50.1360">
    <property type="match status" value="1"/>
</dbReference>
<protein>
    <recommendedName>
        <fullName evidence="3">Glucosamine-6-phosphate deaminase</fullName>
        <ecNumber evidence="3">3.5.99.6</ecNumber>
    </recommendedName>
    <alternativeName>
        <fullName evidence="3">GlcN6P deaminase</fullName>
        <shortName evidence="3">GNPDA</shortName>
    </alternativeName>
    <alternativeName>
        <fullName evidence="3">Glucosamine-6-phosphate isomerase</fullName>
    </alternativeName>
</protein>
<keyword evidence="2 3" id="KW-0119">Carbohydrate metabolism</keyword>
<name>A0ABS9MG40_9FIRM</name>
<dbReference type="InterPro" id="IPR037171">
    <property type="entry name" value="NagB/RpiA_transferase-like"/>
</dbReference>
<dbReference type="NCBIfam" id="TIGR00502">
    <property type="entry name" value="nagB"/>
    <property type="match status" value="1"/>
</dbReference>
<dbReference type="HAMAP" id="MF_01241">
    <property type="entry name" value="GlcN6P_deamin"/>
    <property type="match status" value="1"/>
</dbReference>
<evidence type="ECO:0000313" key="6">
    <source>
        <dbReference type="Proteomes" id="UP001298681"/>
    </source>
</evidence>
<dbReference type="GO" id="GO:0004342">
    <property type="term" value="F:glucosamine-6-phosphate deaminase activity"/>
    <property type="evidence" value="ECO:0007669"/>
    <property type="project" value="UniProtKB-EC"/>
</dbReference>
<dbReference type="PANTHER" id="PTHR11280:SF5">
    <property type="entry name" value="GLUCOSAMINE-6-PHOSPHATE ISOMERASE"/>
    <property type="match status" value="1"/>
</dbReference>
<dbReference type="EMBL" id="JAKNHQ010000002">
    <property type="protein sequence ID" value="MCG4609759.1"/>
    <property type="molecule type" value="Genomic_DNA"/>
</dbReference>
<comment type="pathway">
    <text evidence="3">Amino-sugar metabolism; N-acetylneuraminate degradation; D-fructose 6-phosphate from N-acetylneuraminate: step 5/5.</text>
</comment>
<evidence type="ECO:0000313" key="5">
    <source>
        <dbReference type="EMBL" id="MCG4609759.1"/>
    </source>
</evidence>
<sequence length="250" mass="27606">MIIFSAPDYNGMSRKAANLISAQVILKPDSVLGLATGSTPLGVYAQLIDWYNKGDVDFSKVRSVNLDEYCGLAPDHEQSYHYYMKENFFKHINIHLENTHVPNGLAEDVAEEGRRYDALIESLGGIDLQLLGIGNTGHIGFNEPSESYIKETHRVTLNQKTIDANSRFFASKDEVPRYAVTMGIGSIMKAKKVLLVANGAGKAEILYQSLFGPITPEVPASILQVHPDVTIVGDEEAMSVIREKCPEMIY</sequence>
<dbReference type="CDD" id="cd01399">
    <property type="entry name" value="GlcN6P_deaminase"/>
    <property type="match status" value="1"/>
</dbReference>
<evidence type="ECO:0000256" key="2">
    <source>
        <dbReference type="ARBA" id="ARBA00023277"/>
    </source>
</evidence>
<organism evidence="5 6">
    <name type="scientific">Anaeromassilibacillus senegalensis</name>
    <dbReference type="NCBI Taxonomy" id="1673717"/>
    <lineage>
        <taxon>Bacteria</taxon>
        <taxon>Bacillati</taxon>
        <taxon>Bacillota</taxon>
        <taxon>Clostridia</taxon>
        <taxon>Eubacteriales</taxon>
        <taxon>Acutalibacteraceae</taxon>
        <taxon>Anaeromassilibacillus</taxon>
    </lineage>
</organism>
<gene>
    <name evidence="3 5" type="primary">nagB</name>
    <name evidence="5" type="ORF">L0P57_02215</name>
</gene>
<feature type="active site" description="Proton acceptor; for ring-opening step" evidence="3">
    <location>
        <position position="138"/>
    </location>
</feature>
<proteinExistence type="inferred from homology"/>
<comment type="catalytic activity">
    <reaction evidence="3">
        <text>alpha-D-glucosamine 6-phosphate + H2O = beta-D-fructose 6-phosphate + NH4(+)</text>
        <dbReference type="Rhea" id="RHEA:12172"/>
        <dbReference type="ChEBI" id="CHEBI:15377"/>
        <dbReference type="ChEBI" id="CHEBI:28938"/>
        <dbReference type="ChEBI" id="CHEBI:57634"/>
        <dbReference type="ChEBI" id="CHEBI:75989"/>
        <dbReference type="EC" id="3.5.99.6"/>
    </reaction>
</comment>
<dbReference type="InterPro" id="IPR004547">
    <property type="entry name" value="Glucosamine6P_isomerase"/>
</dbReference>
<evidence type="ECO:0000259" key="4">
    <source>
        <dbReference type="Pfam" id="PF01182"/>
    </source>
</evidence>
<evidence type="ECO:0000256" key="1">
    <source>
        <dbReference type="ARBA" id="ARBA00022801"/>
    </source>
</evidence>
<keyword evidence="1 3" id="KW-0378">Hydrolase</keyword>
<feature type="domain" description="Glucosamine/galactosamine-6-phosphate isomerase" evidence="4">
    <location>
        <begin position="28"/>
        <end position="224"/>
    </location>
</feature>
<dbReference type="RefSeq" id="WP_087229218.1">
    <property type="nucleotide sequence ID" value="NZ_JAKNHQ010000002.1"/>
</dbReference>
<dbReference type="Proteomes" id="UP001298681">
    <property type="component" value="Unassembled WGS sequence"/>
</dbReference>
<comment type="caution">
    <text evidence="5">The sequence shown here is derived from an EMBL/GenBank/DDBJ whole genome shotgun (WGS) entry which is preliminary data.</text>
</comment>
<accession>A0ABS9MG40</accession>
<keyword evidence="6" id="KW-1185">Reference proteome</keyword>